<dbReference type="AlphaFoldDB" id="A0A4P9ZGI3"/>
<dbReference type="GO" id="GO:0043022">
    <property type="term" value="F:ribosome binding"/>
    <property type="evidence" value="ECO:0007669"/>
    <property type="project" value="TreeGrafter"/>
</dbReference>
<dbReference type="GO" id="GO:0061630">
    <property type="term" value="F:ubiquitin protein ligase activity"/>
    <property type="evidence" value="ECO:0007669"/>
    <property type="project" value="InterPro"/>
</dbReference>
<gene>
    <name evidence="5" type="ORF">METBISCDRAFT_13854</name>
</gene>
<dbReference type="PROSITE" id="PS00028">
    <property type="entry name" value="ZINC_FINGER_C2H2_1"/>
    <property type="match status" value="1"/>
</dbReference>
<keyword evidence="6" id="KW-1185">Reference proteome</keyword>
<dbReference type="PANTHER" id="PTHR22938">
    <property type="entry name" value="ZINC FINGER PROTEIN 598"/>
    <property type="match status" value="1"/>
</dbReference>
<evidence type="ECO:0000313" key="5">
    <source>
        <dbReference type="EMBL" id="RKP31522.1"/>
    </source>
</evidence>
<dbReference type="GO" id="GO:0008270">
    <property type="term" value="F:zinc ion binding"/>
    <property type="evidence" value="ECO:0007669"/>
    <property type="project" value="UniProtKB-KW"/>
</dbReference>
<proteinExistence type="predicted"/>
<feature type="domain" description="C2H2-type" evidence="4">
    <location>
        <begin position="136"/>
        <end position="163"/>
    </location>
</feature>
<dbReference type="SMART" id="SM00355">
    <property type="entry name" value="ZnF_C2H2"/>
    <property type="match status" value="4"/>
</dbReference>
<evidence type="ECO:0000256" key="1">
    <source>
        <dbReference type="PROSITE-ProRule" id="PRU00042"/>
    </source>
</evidence>
<keyword evidence="1" id="KW-0479">Metal-binding</keyword>
<dbReference type="InterPro" id="IPR001841">
    <property type="entry name" value="Znf_RING"/>
</dbReference>
<dbReference type="InterPro" id="IPR013087">
    <property type="entry name" value="Znf_C2H2_type"/>
</dbReference>
<dbReference type="EMBL" id="ML004440">
    <property type="protein sequence ID" value="RKP31522.1"/>
    <property type="molecule type" value="Genomic_DNA"/>
</dbReference>
<dbReference type="GO" id="GO:0072344">
    <property type="term" value="P:rescue of stalled ribosome"/>
    <property type="evidence" value="ECO:0007669"/>
    <property type="project" value="InterPro"/>
</dbReference>
<feature type="compositionally biased region" description="Low complexity" evidence="2">
    <location>
        <begin position="512"/>
        <end position="541"/>
    </location>
</feature>
<evidence type="ECO:0000259" key="4">
    <source>
        <dbReference type="PROSITE" id="PS50157"/>
    </source>
</evidence>
<dbReference type="Pfam" id="PF23202">
    <property type="entry name" value="PAH_ZNF598"/>
    <property type="match status" value="1"/>
</dbReference>
<keyword evidence="1" id="KW-0862">Zinc</keyword>
<dbReference type="GO" id="GO:0016567">
    <property type="term" value="P:protein ubiquitination"/>
    <property type="evidence" value="ECO:0007669"/>
    <property type="project" value="TreeGrafter"/>
</dbReference>
<dbReference type="InterPro" id="IPR044288">
    <property type="entry name" value="ZNF598/HEL2"/>
</dbReference>
<dbReference type="Pfam" id="PF25447">
    <property type="entry name" value="RING_ZNF598"/>
    <property type="match status" value="1"/>
</dbReference>
<evidence type="ECO:0000259" key="3">
    <source>
        <dbReference type="PROSITE" id="PS50089"/>
    </source>
</evidence>
<dbReference type="Proteomes" id="UP000268321">
    <property type="component" value="Unassembled WGS sequence"/>
</dbReference>
<dbReference type="InterPro" id="IPR056437">
    <property type="entry name" value="Znf-C2H2_ZNF598/HEL2"/>
</dbReference>
<dbReference type="OrthoDB" id="3838338at2759"/>
<dbReference type="PROSITE" id="PS50089">
    <property type="entry name" value="ZF_RING_2"/>
    <property type="match status" value="1"/>
</dbReference>
<keyword evidence="1" id="KW-0863">Zinc-finger</keyword>
<evidence type="ECO:0000313" key="6">
    <source>
        <dbReference type="Proteomes" id="UP000268321"/>
    </source>
</evidence>
<evidence type="ECO:0000256" key="2">
    <source>
        <dbReference type="SAM" id="MobiDB-lite"/>
    </source>
</evidence>
<protein>
    <submittedName>
        <fullName evidence="5">Uncharacterized protein</fullName>
    </submittedName>
</protein>
<dbReference type="PANTHER" id="PTHR22938:SF0">
    <property type="entry name" value="E3 UBIQUITIN-PROTEIN LIGASE ZNF598"/>
    <property type="match status" value="1"/>
</dbReference>
<feature type="domain" description="RING-type" evidence="3">
    <location>
        <begin position="44"/>
        <end position="84"/>
    </location>
</feature>
<feature type="region of interest" description="Disordered" evidence="2">
    <location>
        <begin position="512"/>
        <end position="542"/>
    </location>
</feature>
<name>A0A4P9ZGI3_9ASCO</name>
<dbReference type="PROSITE" id="PS50157">
    <property type="entry name" value="ZINC_FINGER_C2H2_2"/>
    <property type="match status" value="1"/>
</dbReference>
<reference evidence="6" key="1">
    <citation type="journal article" date="2018" name="Nat. Microbiol.">
        <title>Leveraging single-cell genomics to expand the fungal tree of life.</title>
        <authorList>
            <person name="Ahrendt S.R."/>
            <person name="Quandt C.A."/>
            <person name="Ciobanu D."/>
            <person name="Clum A."/>
            <person name="Salamov A."/>
            <person name="Andreopoulos B."/>
            <person name="Cheng J.F."/>
            <person name="Woyke T."/>
            <person name="Pelin A."/>
            <person name="Henrissat B."/>
            <person name="Reynolds N.K."/>
            <person name="Benny G.L."/>
            <person name="Smith M.E."/>
            <person name="James T.Y."/>
            <person name="Grigoriev I.V."/>
        </authorList>
    </citation>
    <scope>NUCLEOTIDE SEQUENCE [LARGE SCALE GENOMIC DNA]</scope>
    <source>
        <strain evidence="6">Baker2002</strain>
    </source>
</reference>
<dbReference type="Pfam" id="PF23230">
    <property type="entry name" value="zf-C2H2_13"/>
    <property type="match status" value="1"/>
</dbReference>
<dbReference type="InterPro" id="IPR057634">
    <property type="entry name" value="PAH_ZNF598/HEL2"/>
</dbReference>
<accession>A0A4P9ZGI3</accession>
<organism evidence="5 6">
    <name type="scientific">Metschnikowia bicuspidata</name>
    <dbReference type="NCBI Taxonomy" id="27322"/>
    <lineage>
        <taxon>Eukaryota</taxon>
        <taxon>Fungi</taxon>
        <taxon>Dikarya</taxon>
        <taxon>Ascomycota</taxon>
        <taxon>Saccharomycotina</taxon>
        <taxon>Pichiomycetes</taxon>
        <taxon>Metschnikowiaceae</taxon>
        <taxon>Metschnikowia</taxon>
    </lineage>
</organism>
<sequence length="610" mass="68200">MNDKVDTVDKLDKVVKKTPAALRKRSRKPRGVKSEKEVAPPVLCLICAEDIVFSAIAPCNNTTCHKCCLRQRALYKKRTCLVCRTDHAIVVVADRVLPEDTRCDDIVNTSAPFNAEHGLRFTSSVAESATLALLDILCPECHVVFPRFSQLNDHVRTHRGRQFCDICASHQCAFVSELRLYTQKELQRHVAGGDTRGFSGHPRCNFCRNKRFYSADELAVHVRDRHERCYLCDQHSPAPGDYYCNYDDLYAHFRRNHHVCLVPLCVEKRFVVFSEDLNLAAHMLREHGEVVSKLGRLVVGASAVGFLDRLSTVPVATPRVDIDTQCRRLEERAKHYLHGDEPALIRFLLLHQTLKAKKVSAQDAVAQLREIFAKTFHEDLALLVHEMVCLFPPHLDQGVQLQAAFDRTRPVPQPALHNHFPALGGSSKASPMLSEPSWGGSLRPKTHDKLFPALAKPQRPISPVIKNAPIRYTTVKEKPAGRPVVSVRIFQQKPKAFQPSYLERPHTIRSSSAFPALGSGSGASSRSQSPSTSAAPSSTLSDKQFPALAKKKRPIIPPVKPVLAAPTTWGLGLTAPEPRRETDWGIPIVHKKAEKLRLKQERAKKKDSTD</sequence>